<feature type="non-terminal residue" evidence="1">
    <location>
        <position position="264"/>
    </location>
</feature>
<feature type="non-terminal residue" evidence="1">
    <location>
        <position position="1"/>
    </location>
</feature>
<comment type="caution">
    <text evidence="1">The sequence shown here is derived from an EMBL/GenBank/DDBJ whole genome shotgun (WGS) entry which is preliminary data.</text>
</comment>
<dbReference type="CDD" id="cd13585">
    <property type="entry name" value="PBP2_TMBP_like"/>
    <property type="match status" value="1"/>
</dbReference>
<sequence>TGLYAGVAYSSKVKLEVWLNDNVATTRDFLNKEMIPAFEKENPNISIKMVYINWERFYEKLTTSYAAGAPPDIIEPGGEDLGMMVKHGLARPLDDLLADWPAKDDFYDSTWETATYKGRIYRVPLLADVRSLIYRKDFFQEAGLDPNDPPDTWEELADYAVKLTKREGEKIKRAGYHDWTYFQWQEFFYFMWQNGGEITNKEMTEVTLDSPECVEALQFLSDLSSKYKVMPLGGITAPGALPLVGAGIAAMQRSGATVLAETRR</sequence>
<evidence type="ECO:0000313" key="1">
    <source>
        <dbReference type="EMBL" id="GAI89650.1"/>
    </source>
</evidence>
<dbReference type="Gene3D" id="3.40.190.10">
    <property type="entry name" value="Periplasmic binding protein-like II"/>
    <property type="match status" value="2"/>
</dbReference>
<organism evidence="1">
    <name type="scientific">marine sediment metagenome</name>
    <dbReference type="NCBI Taxonomy" id="412755"/>
    <lineage>
        <taxon>unclassified sequences</taxon>
        <taxon>metagenomes</taxon>
        <taxon>ecological metagenomes</taxon>
    </lineage>
</organism>
<gene>
    <name evidence="1" type="ORF">S12H4_39983</name>
</gene>
<accession>X1TQ08</accession>
<dbReference type="SUPFAM" id="SSF53850">
    <property type="entry name" value="Periplasmic binding protein-like II"/>
    <property type="match status" value="1"/>
</dbReference>
<dbReference type="EMBL" id="BARW01024227">
    <property type="protein sequence ID" value="GAI89650.1"/>
    <property type="molecule type" value="Genomic_DNA"/>
</dbReference>
<dbReference type="AlphaFoldDB" id="X1TQ08"/>
<evidence type="ECO:0008006" key="2">
    <source>
        <dbReference type="Google" id="ProtNLM"/>
    </source>
</evidence>
<name>X1TQ08_9ZZZZ</name>
<dbReference type="PANTHER" id="PTHR43649">
    <property type="entry name" value="ARABINOSE-BINDING PROTEIN-RELATED"/>
    <property type="match status" value="1"/>
</dbReference>
<dbReference type="InterPro" id="IPR006059">
    <property type="entry name" value="SBP"/>
</dbReference>
<protein>
    <recommendedName>
        <fullName evidence="2">Extracellular solute-binding protein</fullName>
    </recommendedName>
</protein>
<proteinExistence type="predicted"/>
<dbReference type="PANTHER" id="PTHR43649:SF12">
    <property type="entry name" value="DIACETYLCHITOBIOSE BINDING PROTEIN DASA"/>
    <property type="match status" value="1"/>
</dbReference>
<dbReference type="Pfam" id="PF01547">
    <property type="entry name" value="SBP_bac_1"/>
    <property type="match status" value="1"/>
</dbReference>
<dbReference type="InterPro" id="IPR050490">
    <property type="entry name" value="Bact_solute-bd_prot1"/>
</dbReference>
<reference evidence="1" key="1">
    <citation type="journal article" date="2014" name="Front. Microbiol.">
        <title>High frequency of phylogenetically diverse reductive dehalogenase-homologous genes in deep subseafloor sedimentary metagenomes.</title>
        <authorList>
            <person name="Kawai M."/>
            <person name="Futagami T."/>
            <person name="Toyoda A."/>
            <person name="Takaki Y."/>
            <person name="Nishi S."/>
            <person name="Hori S."/>
            <person name="Arai W."/>
            <person name="Tsubouchi T."/>
            <person name="Morono Y."/>
            <person name="Uchiyama I."/>
            <person name="Ito T."/>
            <person name="Fujiyama A."/>
            <person name="Inagaki F."/>
            <person name="Takami H."/>
        </authorList>
    </citation>
    <scope>NUCLEOTIDE SEQUENCE</scope>
    <source>
        <strain evidence="1">Expedition CK06-06</strain>
    </source>
</reference>